<organism evidence="2 3">
    <name type="scientific">Fomitopsis schrenkii</name>
    <name type="common">Brown rot fungus</name>
    <dbReference type="NCBI Taxonomy" id="2126942"/>
    <lineage>
        <taxon>Eukaryota</taxon>
        <taxon>Fungi</taxon>
        <taxon>Dikarya</taxon>
        <taxon>Basidiomycota</taxon>
        <taxon>Agaricomycotina</taxon>
        <taxon>Agaricomycetes</taxon>
        <taxon>Polyporales</taxon>
        <taxon>Fomitopsis</taxon>
    </lineage>
</organism>
<feature type="compositionally biased region" description="Acidic residues" evidence="1">
    <location>
        <begin position="108"/>
        <end position="123"/>
    </location>
</feature>
<feature type="region of interest" description="Disordered" evidence="1">
    <location>
        <begin position="19"/>
        <end position="92"/>
    </location>
</feature>
<dbReference type="InParanoid" id="S8E9B3"/>
<evidence type="ECO:0000256" key="1">
    <source>
        <dbReference type="SAM" id="MobiDB-lite"/>
    </source>
</evidence>
<gene>
    <name evidence="2" type="ORF">FOMPIDRAFT_97174</name>
</gene>
<feature type="region of interest" description="Disordered" evidence="1">
    <location>
        <begin position="226"/>
        <end position="245"/>
    </location>
</feature>
<feature type="compositionally biased region" description="Polar residues" evidence="1">
    <location>
        <begin position="232"/>
        <end position="242"/>
    </location>
</feature>
<dbReference type="eggNOG" id="ENOG502SYV4">
    <property type="taxonomic scope" value="Eukaryota"/>
</dbReference>
<protein>
    <submittedName>
        <fullName evidence="2">Uncharacterized protein</fullName>
    </submittedName>
</protein>
<proteinExistence type="predicted"/>
<name>S8E9B3_FOMSC</name>
<dbReference type="STRING" id="743788.S8E9B3"/>
<dbReference type="AlphaFoldDB" id="S8E9B3"/>
<feature type="compositionally biased region" description="Polar residues" evidence="1">
    <location>
        <begin position="37"/>
        <end position="60"/>
    </location>
</feature>
<evidence type="ECO:0000313" key="3">
    <source>
        <dbReference type="Proteomes" id="UP000015241"/>
    </source>
</evidence>
<dbReference type="Proteomes" id="UP000015241">
    <property type="component" value="Unassembled WGS sequence"/>
</dbReference>
<dbReference type="HOGENOM" id="CLU_515837_0_0_1"/>
<dbReference type="OrthoDB" id="3244156at2759"/>
<feature type="compositionally biased region" description="Polar residues" evidence="1">
    <location>
        <begin position="513"/>
        <end position="528"/>
    </location>
</feature>
<reference evidence="2 3" key="1">
    <citation type="journal article" date="2012" name="Science">
        <title>The Paleozoic origin of enzymatic lignin decomposition reconstructed from 31 fungal genomes.</title>
        <authorList>
            <person name="Floudas D."/>
            <person name="Binder M."/>
            <person name="Riley R."/>
            <person name="Barry K."/>
            <person name="Blanchette R.A."/>
            <person name="Henrissat B."/>
            <person name="Martinez A.T."/>
            <person name="Otillar R."/>
            <person name="Spatafora J.W."/>
            <person name="Yadav J.S."/>
            <person name="Aerts A."/>
            <person name="Benoit I."/>
            <person name="Boyd A."/>
            <person name="Carlson A."/>
            <person name="Copeland A."/>
            <person name="Coutinho P.M."/>
            <person name="de Vries R.P."/>
            <person name="Ferreira P."/>
            <person name="Findley K."/>
            <person name="Foster B."/>
            <person name="Gaskell J."/>
            <person name="Glotzer D."/>
            <person name="Gorecki P."/>
            <person name="Heitman J."/>
            <person name="Hesse C."/>
            <person name="Hori C."/>
            <person name="Igarashi K."/>
            <person name="Jurgens J.A."/>
            <person name="Kallen N."/>
            <person name="Kersten P."/>
            <person name="Kohler A."/>
            <person name="Kuees U."/>
            <person name="Kumar T.K.A."/>
            <person name="Kuo A."/>
            <person name="LaButti K."/>
            <person name="Larrondo L.F."/>
            <person name="Lindquist E."/>
            <person name="Ling A."/>
            <person name="Lombard V."/>
            <person name="Lucas S."/>
            <person name="Lundell T."/>
            <person name="Martin R."/>
            <person name="McLaughlin D.J."/>
            <person name="Morgenstern I."/>
            <person name="Morin E."/>
            <person name="Murat C."/>
            <person name="Nagy L.G."/>
            <person name="Nolan M."/>
            <person name="Ohm R.A."/>
            <person name="Patyshakuliyeva A."/>
            <person name="Rokas A."/>
            <person name="Ruiz-Duenas F.J."/>
            <person name="Sabat G."/>
            <person name="Salamov A."/>
            <person name="Samejima M."/>
            <person name="Schmutz J."/>
            <person name="Slot J.C."/>
            <person name="St John F."/>
            <person name="Stenlid J."/>
            <person name="Sun H."/>
            <person name="Sun S."/>
            <person name="Syed K."/>
            <person name="Tsang A."/>
            <person name="Wiebenga A."/>
            <person name="Young D."/>
            <person name="Pisabarro A."/>
            <person name="Eastwood D.C."/>
            <person name="Martin F."/>
            <person name="Cullen D."/>
            <person name="Grigoriev I.V."/>
            <person name="Hibbett D.S."/>
        </authorList>
    </citation>
    <scope>NUCLEOTIDE SEQUENCE</scope>
    <source>
        <strain evidence="3">FP-58527</strain>
    </source>
</reference>
<keyword evidence="3" id="KW-1185">Reference proteome</keyword>
<dbReference type="EMBL" id="KE504143">
    <property type="protein sequence ID" value="EPT01193.1"/>
    <property type="molecule type" value="Genomic_DNA"/>
</dbReference>
<evidence type="ECO:0000313" key="2">
    <source>
        <dbReference type="EMBL" id="EPT01193.1"/>
    </source>
</evidence>
<feature type="region of interest" description="Disordered" evidence="1">
    <location>
        <begin position="104"/>
        <end position="128"/>
    </location>
</feature>
<feature type="region of interest" description="Disordered" evidence="1">
    <location>
        <begin position="490"/>
        <end position="528"/>
    </location>
</feature>
<sequence>MSRPEYIHQVPHIDSIHNSIHHSYSDSPYPATPYRGSRQTHASGIPSWNSFVPLSANSSRPLPMPIQPPRGLSASSQWHAEPPQDYTPDSGMIERDMLSRDLEAQPGQEDEGYGEEENEEEATEPSTEHITVELPEVGNGMPQAGPSQARRKGAKAFVGGFVSGIRHLPRLMVRTDHKTLRKGAPETYATPDPEALPVYEETEQPMAGPSNVQYVRAMEMPDEHRASFPLSYGSNGDQQQPAQYPLEHHNDDHAQALSPPRSQMFSPPAHPVLALPPPIVATPPPVGSPVLVEPRPTRDYAKMDSPVRTAPPDDSFSAHITRIHNFLVELKNLPWVSARVTDDYYPEKSHRARDPKIKPGSWYSTRQHHDIDLLATPAAMKHTTEVPRSEDNASVVRSRRTLTMTSTCSSQLHSARHQYAASVASQGVASPVASFRRHSRRASYRSYHAGGFHLPHVPNVANMSLNNGITMGVDADGRPVYVIPAANLPSISSPPPTSQASSHVPTNVPYPGSTPSNVGDQKRSSMQP</sequence>
<accession>S8E9B3</accession>